<feature type="domain" description="Beta-mannosidase-like galactose-binding" evidence="4">
    <location>
        <begin position="45"/>
        <end position="198"/>
    </location>
</feature>
<organism evidence="5 6">
    <name type="scientific">Demequina sediminis</name>
    <dbReference type="NCBI Taxonomy" id="1930058"/>
    <lineage>
        <taxon>Bacteria</taxon>
        <taxon>Bacillati</taxon>
        <taxon>Actinomycetota</taxon>
        <taxon>Actinomycetes</taxon>
        <taxon>Micrococcales</taxon>
        <taxon>Demequinaceae</taxon>
        <taxon>Demequina</taxon>
    </lineage>
</organism>
<evidence type="ECO:0000256" key="2">
    <source>
        <dbReference type="ARBA" id="ARBA00023295"/>
    </source>
</evidence>
<dbReference type="SUPFAM" id="SSF49303">
    <property type="entry name" value="beta-Galactosidase/glucuronidase domain"/>
    <property type="match status" value="1"/>
</dbReference>
<dbReference type="InterPro" id="IPR054593">
    <property type="entry name" value="Beta-mannosidase-like_N2"/>
</dbReference>
<reference evidence="5 6" key="1">
    <citation type="submission" date="2024-02" db="EMBL/GenBank/DDBJ databases">
        <title>Lysinimicrobium sediminis NBRC 112286.</title>
        <authorList>
            <person name="Ichikawa N."/>
            <person name="Katano-Makiyama Y."/>
            <person name="Hidaka K."/>
        </authorList>
    </citation>
    <scope>NUCLEOTIDE SEQUENCE [LARGE SCALE GENOMIC DNA]</scope>
    <source>
        <strain evidence="5 6">NBRC 112286</strain>
    </source>
</reference>
<proteinExistence type="predicted"/>
<dbReference type="Gene3D" id="3.20.20.80">
    <property type="entry name" value="Glycosidases"/>
    <property type="match status" value="1"/>
</dbReference>
<dbReference type="InterPro" id="IPR008979">
    <property type="entry name" value="Galactose-bd-like_sf"/>
</dbReference>
<protein>
    <recommendedName>
        <fullName evidence="4">Beta-mannosidase-like galactose-binding domain-containing protein</fullName>
    </recommendedName>
</protein>
<dbReference type="RefSeq" id="WP_345378188.1">
    <property type="nucleotide sequence ID" value="NZ_BAABRR010000001.1"/>
</dbReference>
<dbReference type="SUPFAM" id="SSF51445">
    <property type="entry name" value="(Trans)glycosidases"/>
    <property type="match status" value="1"/>
</dbReference>
<evidence type="ECO:0000259" key="4">
    <source>
        <dbReference type="Pfam" id="PF22666"/>
    </source>
</evidence>
<evidence type="ECO:0000256" key="1">
    <source>
        <dbReference type="ARBA" id="ARBA00022801"/>
    </source>
</evidence>
<keyword evidence="6" id="KW-1185">Reference proteome</keyword>
<keyword evidence="2" id="KW-0326">Glycosidase</keyword>
<dbReference type="PANTHER" id="PTHR43730">
    <property type="entry name" value="BETA-MANNOSIDASE"/>
    <property type="match status" value="1"/>
</dbReference>
<dbReference type="InterPro" id="IPR036156">
    <property type="entry name" value="Beta-gal/glucu_dom_sf"/>
</dbReference>
<sequence>MNPDRTLAPAAPTTERAAHSEWTLHLVDPAPDAPVAAVRALSRGIPTRVPGSVLGTLIDAGLATDVTVNGTEEQVAWAAASTWAYRTSIPKRGDGAHVRVVFEGIDTIATVTVDGNAVLEADDMFHRWVVDLGRDDAPGAWDVEVELRPAEPVARAAEAVAPLPRADMYEIPFNQVRKMACSFGWDWGPTTMTAGLYRGVQVEREGAGRILRTLLSPTWRGGAVLGDGAVLRGSVVVEGAVDRVVVRVSAPGEEPPLLQYVASVDTASVSFELEVPGASRWDVRGRGEQPLYDVSVEAIGAHGEAIDAAARRVGFRAVALVQEPDAAGRRFEIHVNGARVWARGFNWIPADVLPERVTRERVRSLVAEAAATGATMLRVWGGGIIESDDFYDACDELGILVWQDYSFACAAYAEDEDQVARVRREVEDAVVRVGHRASLALWCGCNENLWGYEDWGWKEKLNGAGWGAHLYHDVIPGVLAALDPHRPYIPGSPFSPDPDRHPNDETQGTTHHWDTWNQLDYVHFEDKRSRFASEFGWQAPASWATLVTGIGHEPTSGADPDLQRLQKHPEGAAALDRAIADHVPHPPTDGRGWYLATQLVQARALRAAIGRFRSLHDTCSGALWWQLDDCWPAMSWSVIDAAGRRKLAWYAAAEVMAARAVITTADGDPHGLTLVNDVPEAWQVTGRLAVVDERGTILHEDRLDVTVPADGHAVVRPTVVPAGAAAIVVDAGELRAARWIVPDLALSHPEAALEIEAVEVARGRVDIAVRAESLVRDLVILAETEPGLGDACADRQLVLLLPGERATLTVRGEGVEALDPSRWACLLAAGTALRIS</sequence>
<dbReference type="PANTHER" id="PTHR43730:SF1">
    <property type="entry name" value="BETA-MANNOSIDASE"/>
    <property type="match status" value="1"/>
</dbReference>
<keyword evidence="1" id="KW-0378">Hydrolase</keyword>
<dbReference type="Gene3D" id="2.60.120.260">
    <property type="entry name" value="Galactose-binding domain-like"/>
    <property type="match status" value="1"/>
</dbReference>
<feature type="region of interest" description="Disordered" evidence="3">
    <location>
        <begin position="490"/>
        <end position="511"/>
    </location>
</feature>
<dbReference type="SUPFAM" id="SSF49785">
    <property type="entry name" value="Galactose-binding domain-like"/>
    <property type="match status" value="1"/>
</dbReference>
<dbReference type="Proteomes" id="UP001426770">
    <property type="component" value="Unassembled WGS sequence"/>
</dbReference>
<gene>
    <name evidence="5" type="ORF">Lsed01_00308</name>
</gene>
<evidence type="ECO:0000256" key="3">
    <source>
        <dbReference type="SAM" id="MobiDB-lite"/>
    </source>
</evidence>
<dbReference type="EMBL" id="BAABRR010000001">
    <property type="protein sequence ID" value="GAA5517892.1"/>
    <property type="molecule type" value="Genomic_DNA"/>
</dbReference>
<comment type="caution">
    <text evidence="5">The sequence shown here is derived from an EMBL/GenBank/DDBJ whole genome shotgun (WGS) entry which is preliminary data.</text>
</comment>
<dbReference type="InterPro" id="IPR017853">
    <property type="entry name" value="GH"/>
</dbReference>
<dbReference type="Pfam" id="PF22666">
    <property type="entry name" value="Glyco_hydro_2_N2"/>
    <property type="match status" value="1"/>
</dbReference>
<dbReference type="InterPro" id="IPR050887">
    <property type="entry name" value="Beta-mannosidase_GH2"/>
</dbReference>
<evidence type="ECO:0000313" key="5">
    <source>
        <dbReference type="EMBL" id="GAA5517892.1"/>
    </source>
</evidence>
<name>A0ABP9WDH9_9MICO</name>
<accession>A0ABP9WDH9</accession>
<evidence type="ECO:0000313" key="6">
    <source>
        <dbReference type="Proteomes" id="UP001426770"/>
    </source>
</evidence>